<dbReference type="EMBL" id="PDUD01000011">
    <property type="protein sequence ID" value="PHN07142.1"/>
    <property type="molecule type" value="Genomic_DNA"/>
</dbReference>
<organism evidence="1 2">
    <name type="scientific">Flavilitoribacter nigricans (strain ATCC 23147 / DSM 23189 / NBRC 102662 / NCIMB 1420 / SS-2)</name>
    <name type="common">Lewinella nigricans</name>
    <dbReference type="NCBI Taxonomy" id="1122177"/>
    <lineage>
        <taxon>Bacteria</taxon>
        <taxon>Pseudomonadati</taxon>
        <taxon>Bacteroidota</taxon>
        <taxon>Saprospiria</taxon>
        <taxon>Saprospirales</taxon>
        <taxon>Lewinellaceae</taxon>
        <taxon>Flavilitoribacter</taxon>
    </lineage>
</organism>
<gene>
    <name evidence="1" type="ORF">CRP01_07905</name>
</gene>
<comment type="caution">
    <text evidence="1">The sequence shown here is derived from an EMBL/GenBank/DDBJ whole genome shotgun (WGS) entry which is preliminary data.</text>
</comment>
<sequence length="150" mass="18039">MWIFNQLFKKKKGKEVTSSPELYLDYESKNGDNNFKDRYFPNVIELKKFLESISEREYYICIIIIAENIDWGNFHLWVKDDICKAKLNKHCEHHFPELGLPEIYYDEPPTKERVKFFNGYEVPAIQTITYDHIMSIIYSWLDGGWKSWVL</sequence>
<dbReference type="Proteomes" id="UP000223913">
    <property type="component" value="Unassembled WGS sequence"/>
</dbReference>
<proteinExistence type="predicted"/>
<dbReference type="AlphaFoldDB" id="A0A2D0NF65"/>
<evidence type="ECO:0000313" key="2">
    <source>
        <dbReference type="Proteomes" id="UP000223913"/>
    </source>
</evidence>
<keyword evidence="2" id="KW-1185">Reference proteome</keyword>
<name>A0A2D0NF65_FLAN2</name>
<reference evidence="1 2" key="1">
    <citation type="submission" date="2017-10" db="EMBL/GenBank/DDBJ databases">
        <title>The draft genome sequence of Lewinella nigricans NBRC 102662.</title>
        <authorList>
            <person name="Wang K."/>
        </authorList>
    </citation>
    <scope>NUCLEOTIDE SEQUENCE [LARGE SCALE GENOMIC DNA]</scope>
    <source>
        <strain evidence="1 2">NBRC 102662</strain>
    </source>
</reference>
<evidence type="ECO:0000313" key="1">
    <source>
        <dbReference type="EMBL" id="PHN07142.1"/>
    </source>
</evidence>
<protein>
    <submittedName>
        <fullName evidence="1">Uncharacterized protein</fullName>
    </submittedName>
</protein>
<accession>A0A2D0NF65</accession>